<feature type="coiled-coil region" evidence="1">
    <location>
        <begin position="65"/>
        <end position="114"/>
    </location>
</feature>
<dbReference type="OrthoDB" id="10255539at2759"/>
<dbReference type="Gene3D" id="3.40.50.300">
    <property type="entry name" value="P-loop containing nucleotide triphosphate hydrolases"/>
    <property type="match status" value="1"/>
</dbReference>
<protein>
    <recommendedName>
        <fullName evidence="3">RecF/RecN/SMC N-terminal domain-containing protein</fullName>
    </recommendedName>
</protein>
<dbReference type="AlphaFoldDB" id="A0A2G5V2A5"/>
<feature type="region of interest" description="Disordered" evidence="2">
    <location>
        <begin position="293"/>
        <end position="323"/>
    </location>
</feature>
<comment type="caution">
    <text evidence="4">The sequence shown here is derived from an EMBL/GenBank/DDBJ whole genome shotgun (WGS) entry which is preliminary data.</text>
</comment>
<gene>
    <name evidence="4" type="primary">Cnig_chr_II.g5769</name>
    <name evidence="4" type="ORF">B9Z55_005769</name>
</gene>
<evidence type="ECO:0000256" key="1">
    <source>
        <dbReference type="SAM" id="Coils"/>
    </source>
</evidence>
<evidence type="ECO:0000313" key="5">
    <source>
        <dbReference type="Proteomes" id="UP000230233"/>
    </source>
</evidence>
<evidence type="ECO:0000256" key="2">
    <source>
        <dbReference type="SAM" id="MobiDB-lite"/>
    </source>
</evidence>
<dbReference type="Pfam" id="PF02463">
    <property type="entry name" value="SMC_N"/>
    <property type="match status" value="1"/>
</dbReference>
<accession>A0A2G5V2A5</accession>
<organism evidence="4 5">
    <name type="scientific">Caenorhabditis nigoni</name>
    <dbReference type="NCBI Taxonomy" id="1611254"/>
    <lineage>
        <taxon>Eukaryota</taxon>
        <taxon>Metazoa</taxon>
        <taxon>Ecdysozoa</taxon>
        <taxon>Nematoda</taxon>
        <taxon>Chromadorea</taxon>
        <taxon>Rhabditida</taxon>
        <taxon>Rhabditina</taxon>
        <taxon>Rhabditomorpha</taxon>
        <taxon>Rhabditoidea</taxon>
        <taxon>Rhabditidae</taxon>
        <taxon>Peloderinae</taxon>
        <taxon>Caenorhabditis</taxon>
    </lineage>
</organism>
<sequence>MMRKEETRLKCRIEDKEKEVVRLKESELGHKKFASALLKKYEWLVDEQVHFNKKGGIYDFDGYTVNKGNNELKEFTDKIEKLERSLCMKNVSNLDTCEARVMDIKNKRAKLTEDFNILKRTIAVLDRKKTDEIHRAHESVNADFGKIFNCLLPDASAQLVPPEGKTVCEGLEVKVAFNGVVKDSLHELSGGQRSLVALSLILAMLKFKPAPLYILDEVDAALDLSHTANIGKMIKAHFRDSQFIIVSLKQGMFSNADALFQTHFADGHSSCTLMSGAELKKLQTDKKLAAQATEVAEAEREATKKPSKKSAKKTVQNTDDEME</sequence>
<evidence type="ECO:0000259" key="3">
    <source>
        <dbReference type="Pfam" id="PF02463"/>
    </source>
</evidence>
<dbReference type="PANTHER" id="PTHR43977">
    <property type="entry name" value="STRUCTURAL MAINTENANCE OF CHROMOSOMES PROTEIN 3"/>
    <property type="match status" value="1"/>
</dbReference>
<dbReference type="EMBL" id="PDUG01000002">
    <property type="protein sequence ID" value="PIC45903.1"/>
    <property type="molecule type" value="Genomic_DNA"/>
</dbReference>
<name>A0A2G5V2A5_9PELO</name>
<keyword evidence="5" id="KW-1185">Reference proteome</keyword>
<keyword evidence="1" id="KW-0175">Coiled coil</keyword>
<dbReference type="SUPFAM" id="SSF52540">
    <property type="entry name" value="P-loop containing nucleoside triphosphate hydrolases"/>
    <property type="match status" value="1"/>
</dbReference>
<dbReference type="InterPro" id="IPR003395">
    <property type="entry name" value="RecF/RecN/SMC_N"/>
</dbReference>
<dbReference type="InterPro" id="IPR027417">
    <property type="entry name" value="P-loop_NTPase"/>
</dbReference>
<reference evidence="5" key="1">
    <citation type="submission" date="2017-10" db="EMBL/GenBank/DDBJ databases">
        <title>Rapid genome shrinkage in a self-fertile nematode reveals novel sperm competition proteins.</title>
        <authorList>
            <person name="Yin D."/>
            <person name="Schwarz E.M."/>
            <person name="Thomas C.G."/>
            <person name="Felde R.L."/>
            <person name="Korf I.F."/>
            <person name="Cutter A.D."/>
            <person name="Schartner C.M."/>
            <person name="Ralston E.J."/>
            <person name="Meyer B.J."/>
            <person name="Haag E.S."/>
        </authorList>
    </citation>
    <scope>NUCLEOTIDE SEQUENCE [LARGE SCALE GENOMIC DNA]</scope>
    <source>
        <strain evidence="5">JU1422</strain>
    </source>
</reference>
<feature type="domain" description="RecF/RecN/SMC N-terminal" evidence="3">
    <location>
        <begin position="42"/>
        <end position="265"/>
    </location>
</feature>
<evidence type="ECO:0000313" key="4">
    <source>
        <dbReference type="EMBL" id="PIC45903.1"/>
    </source>
</evidence>
<dbReference type="Proteomes" id="UP000230233">
    <property type="component" value="Chromosome II"/>
</dbReference>
<proteinExistence type="predicted"/>